<dbReference type="OrthoDB" id="3654724at2"/>
<proteinExistence type="predicted"/>
<evidence type="ECO:0000259" key="2">
    <source>
        <dbReference type="Pfam" id="PF07510"/>
    </source>
</evidence>
<evidence type="ECO:0000259" key="1">
    <source>
        <dbReference type="Pfam" id="PF03235"/>
    </source>
</evidence>
<organism evidence="3 4">
    <name type="scientific">Cupriavidus basilensis</name>
    <dbReference type="NCBI Taxonomy" id="68895"/>
    <lineage>
        <taxon>Bacteria</taxon>
        <taxon>Pseudomonadati</taxon>
        <taxon>Pseudomonadota</taxon>
        <taxon>Betaproteobacteria</taxon>
        <taxon>Burkholderiales</taxon>
        <taxon>Burkholderiaceae</taxon>
        <taxon>Cupriavidus</taxon>
    </lineage>
</organism>
<dbReference type="Pfam" id="PF03235">
    <property type="entry name" value="GmrSD_N"/>
    <property type="match status" value="1"/>
</dbReference>
<reference evidence="3 4" key="1">
    <citation type="journal article" date="2015" name="Genome Announc.">
        <title>Complete Genome Sequence of Cupriavidus basilensis 4G11, Isolated from the Oak Ridge Field Research Center Site.</title>
        <authorList>
            <person name="Ray J."/>
            <person name="Waters R.J."/>
            <person name="Skerker J.M."/>
            <person name="Kuehl J.V."/>
            <person name="Price M.N."/>
            <person name="Huang J."/>
            <person name="Chakraborty R."/>
            <person name="Arkin A.P."/>
            <person name="Deutschbauer A."/>
        </authorList>
    </citation>
    <scope>NUCLEOTIDE SEQUENCE [LARGE SCALE GENOMIC DNA]</scope>
    <source>
        <strain evidence="3">4G11</strain>
    </source>
</reference>
<accession>A0A0C4YPH3</accession>
<feature type="domain" description="GmrSD restriction endonucleases N-terminal" evidence="1">
    <location>
        <begin position="9"/>
        <end position="260"/>
    </location>
</feature>
<dbReference type="KEGG" id="cbw:RR42_s3372"/>
<dbReference type="PANTHER" id="PTHR35149">
    <property type="entry name" value="SLL5132 PROTEIN"/>
    <property type="match status" value="1"/>
</dbReference>
<evidence type="ECO:0000313" key="4">
    <source>
        <dbReference type="Proteomes" id="UP000031843"/>
    </source>
</evidence>
<dbReference type="Proteomes" id="UP000031843">
    <property type="component" value="Chromosome secondary"/>
</dbReference>
<dbReference type="EMBL" id="CP010537">
    <property type="protein sequence ID" value="AJG24948.1"/>
    <property type="molecule type" value="Genomic_DNA"/>
</dbReference>
<dbReference type="Pfam" id="PF07510">
    <property type="entry name" value="GmrSD_C"/>
    <property type="match status" value="1"/>
</dbReference>
<gene>
    <name evidence="3" type="ORF">RR42_s3372</name>
</gene>
<dbReference type="InterPro" id="IPR004919">
    <property type="entry name" value="GmrSD_N"/>
</dbReference>
<dbReference type="InterPro" id="IPR011089">
    <property type="entry name" value="GmrSD_C"/>
</dbReference>
<sequence>MDANAIALLDIFERKMRLEIPMFQRQYVWGQDHQWEPLWEDISRKFTEFIEDRRDAPVHFLGAMVLDQKQTHVGRVERRSVIDGQQRLTTLQIFLAAFRDFCREEGLDDFAVECEKYTLNSGRMAEPEVEKFKVWPTLSDRSQFVDVLTAGSKSSLEKVHPLTRRPYARKFNPRPRMVEAYLFFHEQIFAYFKGSPDEPPVGEEIAMEHRVEACFEALKTALKVVAIDLGDGDDAQVIFETLNARGEPLLPADLLRNYIFLRAARYGEKQEELYEQYWSTFDEPFWREEVTQGRLRRPRSDLFIQHYLASKQARDIPIKHLFAEYKHWVEREKPFSSVQEELSELARQRDNFRKISVSHESPLLGDLAHFLNLFDVSTAYPPLLAMLDLGASDADMAETAKMLESYLVRRAVCGGETKAYNRIFMALTRTVRSKGATAEVVREFLMALRSATDEWPSDDAVSAAWMSRNAYQSLNNLRLTHALWRISETYRSSKSENVSTNSPLTVEHIMPQGWVPHWPLADGSQGVEHAWFADEAAPGVAESRRRNELIQTFGNLTLITGSLNSALKNSAWATKRDAILTHSVSPINGVLNRFLTWDESTIEIRGRELLDRALMLWSRGQSSCAAG</sequence>
<name>A0A0C4YPH3_9BURK</name>
<protein>
    <submittedName>
        <fullName evidence="3">RloF</fullName>
    </submittedName>
</protein>
<keyword evidence="4" id="KW-1185">Reference proteome</keyword>
<dbReference type="REBASE" id="102964">
    <property type="entry name" value="Cba4G11GmrSDP"/>
</dbReference>
<evidence type="ECO:0000313" key="3">
    <source>
        <dbReference type="EMBL" id="AJG24948.1"/>
    </source>
</evidence>
<dbReference type="STRING" id="68895.RR42_s3372"/>
<dbReference type="AlphaFoldDB" id="A0A0C4YPH3"/>
<dbReference type="PANTHER" id="PTHR35149:SF1">
    <property type="entry name" value="DUF5655 DOMAIN-CONTAINING PROTEIN"/>
    <property type="match status" value="1"/>
</dbReference>
<feature type="domain" description="GmrSD restriction endonucleases C-terminal" evidence="2">
    <location>
        <begin position="455"/>
        <end position="611"/>
    </location>
</feature>
<dbReference type="RefSeq" id="WP_043357323.1">
    <property type="nucleotide sequence ID" value="NZ_CP010537.1"/>
</dbReference>